<evidence type="ECO:0000313" key="2">
    <source>
        <dbReference type="Proteomes" id="UP000052268"/>
    </source>
</evidence>
<gene>
    <name evidence="1" type="ORF">V474_06230</name>
</gene>
<name>A0A0J7XHR5_9SPHN</name>
<dbReference type="EMBL" id="JACU01000015">
    <property type="protein sequence ID" value="KMS50693.1"/>
    <property type="molecule type" value="Genomic_DNA"/>
</dbReference>
<keyword evidence="2" id="KW-1185">Reference proteome</keyword>
<sequence>MLIRGRLAFAPEGAHLAPIVQRGVGDDRARGLDELPMPNT</sequence>
<accession>A0A0J7XHR5</accession>
<reference evidence="1 2" key="1">
    <citation type="journal article" date="2015" name="G3 (Bethesda)">
        <title>Insights into Ongoing Evolution of the Hexachlorocyclohexane Catabolic Pathway from Comparative Genomics of Ten Sphingomonadaceae Strains.</title>
        <authorList>
            <person name="Pearce S.L."/>
            <person name="Oakeshott J.G."/>
            <person name="Pandey G."/>
        </authorList>
    </citation>
    <scope>NUCLEOTIDE SEQUENCE [LARGE SCALE GENOMIC DNA]</scope>
    <source>
        <strain evidence="1 2">LL02</strain>
    </source>
</reference>
<protein>
    <submittedName>
        <fullName evidence="1">Uncharacterized protein</fullName>
    </submittedName>
</protein>
<dbReference type="AlphaFoldDB" id="A0A0J7XHR5"/>
<organism evidence="1 2">
    <name type="scientific">Novosphingobium barchaimii LL02</name>
    <dbReference type="NCBI Taxonomy" id="1114963"/>
    <lineage>
        <taxon>Bacteria</taxon>
        <taxon>Pseudomonadati</taxon>
        <taxon>Pseudomonadota</taxon>
        <taxon>Alphaproteobacteria</taxon>
        <taxon>Sphingomonadales</taxon>
        <taxon>Sphingomonadaceae</taxon>
        <taxon>Novosphingobium</taxon>
    </lineage>
</organism>
<evidence type="ECO:0000313" key="1">
    <source>
        <dbReference type="EMBL" id="KMS50693.1"/>
    </source>
</evidence>
<dbReference type="Proteomes" id="UP000052268">
    <property type="component" value="Unassembled WGS sequence"/>
</dbReference>
<proteinExistence type="predicted"/>
<comment type="caution">
    <text evidence="1">The sequence shown here is derived from an EMBL/GenBank/DDBJ whole genome shotgun (WGS) entry which is preliminary data.</text>
</comment>